<evidence type="ECO:0000256" key="6">
    <source>
        <dbReference type="ARBA" id="ARBA00022842"/>
    </source>
</evidence>
<dbReference type="InterPro" id="IPR004659">
    <property type="entry name" value="RNase_E/G"/>
</dbReference>
<dbReference type="GO" id="GO:0016787">
    <property type="term" value="F:hydrolase activity"/>
    <property type="evidence" value="ECO:0007669"/>
    <property type="project" value="UniProtKB-KW"/>
</dbReference>
<evidence type="ECO:0000256" key="1">
    <source>
        <dbReference type="ARBA" id="ARBA00001946"/>
    </source>
</evidence>
<dbReference type="InterPro" id="IPR019307">
    <property type="entry name" value="RNA-bd_AU-1/RNase_E/G"/>
</dbReference>
<proteinExistence type="predicted"/>
<keyword evidence="4" id="KW-0255">Endonuclease</keyword>
<evidence type="ECO:0000313" key="10">
    <source>
        <dbReference type="Proteomes" id="UP001165679"/>
    </source>
</evidence>
<dbReference type="GO" id="GO:0005737">
    <property type="term" value="C:cytoplasm"/>
    <property type="evidence" value="ECO:0007669"/>
    <property type="project" value="TreeGrafter"/>
</dbReference>
<comment type="cofactor">
    <cofactor evidence="1">
        <name>Mg(2+)</name>
        <dbReference type="ChEBI" id="CHEBI:18420"/>
    </cofactor>
</comment>
<evidence type="ECO:0000256" key="5">
    <source>
        <dbReference type="ARBA" id="ARBA00022801"/>
    </source>
</evidence>
<evidence type="ECO:0000256" key="2">
    <source>
        <dbReference type="ARBA" id="ARBA00022722"/>
    </source>
</evidence>
<gene>
    <name evidence="9" type="ORF">OL599_17365</name>
</gene>
<keyword evidence="2" id="KW-0540">Nuclease</keyword>
<dbReference type="RefSeq" id="WP_264715121.1">
    <property type="nucleotide sequence ID" value="NZ_JAPDNT010000018.1"/>
</dbReference>
<dbReference type="GO" id="GO:0046872">
    <property type="term" value="F:metal ion binding"/>
    <property type="evidence" value="ECO:0007669"/>
    <property type="project" value="UniProtKB-KW"/>
</dbReference>
<dbReference type="GO" id="GO:0004519">
    <property type="term" value="F:endonuclease activity"/>
    <property type="evidence" value="ECO:0007669"/>
    <property type="project" value="UniProtKB-KW"/>
</dbReference>
<comment type="caution">
    <text evidence="9">The sequence shown here is derived from an EMBL/GenBank/DDBJ whole genome shotgun (WGS) entry which is preliminary data.</text>
</comment>
<dbReference type="Proteomes" id="UP001165679">
    <property type="component" value="Unassembled WGS sequence"/>
</dbReference>
<reference evidence="9" key="1">
    <citation type="submission" date="2022-09" db="EMBL/GenBank/DDBJ databases">
        <title>Rhodovastum sp. nov. RN2-1 isolated from soil in Seongnam, South Korea.</title>
        <authorList>
            <person name="Le N.T."/>
        </authorList>
    </citation>
    <scope>NUCLEOTIDE SEQUENCE</scope>
    <source>
        <strain evidence="9">RN2-1</strain>
    </source>
</reference>
<keyword evidence="10" id="KW-1185">Reference proteome</keyword>
<keyword evidence="7" id="KW-0694">RNA-binding</keyword>
<evidence type="ECO:0000313" key="9">
    <source>
        <dbReference type="EMBL" id="MCW3476341.1"/>
    </source>
</evidence>
<keyword evidence="6" id="KW-0460">Magnesium</keyword>
<dbReference type="InterPro" id="IPR012340">
    <property type="entry name" value="NA-bd_OB-fold"/>
</dbReference>
<keyword evidence="5" id="KW-0378">Hydrolase</keyword>
<dbReference type="SUPFAM" id="SSF50249">
    <property type="entry name" value="Nucleic acid-binding proteins"/>
    <property type="match status" value="1"/>
</dbReference>
<keyword evidence="3" id="KW-0479">Metal-binding</keyword>
<feature type="domain" description="RNA-binding protein AU-1/Ribonuclease E/G" evidence="8">
    <location>
        <begin position="159"/>
        <end position="281"/>
    </location>
</feature>
<dbReference type="GO" id="GO:0006364">
    <property type="term" value="P:rRNA processing"/>
    <property type="evidence" value="ECO:0007669"/>
    <property type="project" value="TreeGrafter"/>
</dbReference>
<dbReference type="AlphaFoldDB" id="A0AA42CGQ8"/>
<evidence type="ECO:0000256" key="4">
    <source>
        <dbReference type="ARBA" id="ARBA00022759"/>
    </source>
</evidence>
<organism evidence="9 10">
    <name type="scientific">Limobrevibacterium gyesilva</name>
    <dbReference type="NCBI Taxonomy" id="2991712"/>
    <lineage>
        <taxon>Bacteria</taxon>
        <taxon>Pseudomonadati</taxon>
        <taxon>Pseudomonadota</taxon>
        <taxon>Alphaproteobacteria</taxon>
        <taxon>Acetobacterales</taxon>
        <taxon>Acetobacteraceae</taxon>
        <taxon>Limobrevibacterium</taxon>
    </lineage>
</organism>
<evidence type="ECO:0000256" key="3">
    <source>
        <dbReference type="ARBA" id="ARBA00022723"/>
    </source>
</evidence>
<dbReference type="EMBL" id="JAPDNT010000018">
    <property type="protein sequence ID" value="MCW3476341.1"/>
    <property type="molecule type" value="Genomic_DNA"/>
</dbReference>
<dbReference type="Pfam" id="PF10150">
    <property type="entry name" value="RNase_E_G"/>
    <property type="match status" value="1"/>
</dbReference>
<evidence type="ECO:0000256" key="7">
    <source>
        <dbReference type="ARBA" id="ARBA00022884"/>
    </source>
</evidence>
<sequence length="365" mass="37540">MKILASASPGEVRVAAWGAGGLVDYALWRPGAPDGVGDVHRGRITARVPAMAGAFVAIEGATGFLPDSEGGAGASEGTILAVRITRAAQGGKGPRLTARVDMPAGSGPPALLQRGPGAVERLASLHPDAPVIVDEAALAALLRPLLGPRLSQGRGFTDEVESAVEALTEPVAALPSGARLSVHPTPALTAIDIDLGAATADRRSKTASQSGLNRALLPAIARQIRLRNLAGAILVDLAGLSPRRRAALGPDFAAALAGDPLRPRFLGFSALGLAEILRPRVHPPLHELLAGPHSAGLAALRRAAREVAAHPERALALRASPAVMEALQADPVALPEYAHRAGRALRLRTDPALPPSGWVLEDDRP</sequence>
<dbReference type="PANTHER" id="PTHR30001">
    <property type="entry name" value="RIBONUCLEASE"/>
    <property type="match status" value="1"/>
</dbReference>
<reference evidence="9" key="2">
    <citation type="submission" date="2022-10" db="EMBL/GenBank/DDBJ databases">
        <authorList>
            <person name="Trinh H.N."/>
        </authorList>
    </citation>
    <scope>NUCLEOTIDE SEQUENCE</scope>
    <source>
        <strain evidence="9">RN2-1</strain>
    </source>
</reference>
<dbReference type="GO" id="GO:0004540">
    <property type="term" value="F:RNA nuclease activity"/>
    <property type="evidence" value="ECO:0007669"/>
    <property type="project" value="InterPro"/>
</dbReference>
<dbReference type="GO" id="GO:0003723">
    <property type="term" value="F:RNA binding"/>
    <property type="evidence" value="ECO:0007669"/>
    <property type="project" value="UniProtKB-KW"/>
</dbReference>
<accession>A0AA42CGQ8</accession>
<protein>
    <submittedName>
        <fullName evidence="9">Ribonuclease E/G</fullName>
    </submittedName>
</protein>
<name>A0AA42CGQ8_9PROT</name>
<evidence type="ECO:0000259" key="8">
    <source>
        <dbReference type="Pfam" id="PF10150"/>
    </source>
</evidence>
<dbReference type="PANTHER" id="PTHR30001:SF1">
    <property type="entry name" value="RIBONUCLEASE E_G-LIKE PROTEIN, CHLOROPLASTIC"/>
    <property type="match status" value="1"/>
</dbReference>